<reference evidence="2 5" key="1">
    <citation type="submission" date="2015-09" db="EMBL/GenBank/DDBJ databases">
        <authorList>
            <person name="Xu Y."/>
            <person name="Nagy A."/>
            <person name="Liu N.T."/>
            <person name="Nou X."/>
        </authorList>
    </citation>
    <scope>NUCLEOTIDE SEQUENCE [LARGE SCALE GENOMIC DNA]</scope>
    <source>
        <strain evidence="2 5">FC1138</strain>
    </source>
</reference>
<feature type="region of interest" description="Disordered" evidence="1">
    <location>
        <begin position="229"/>
        <end position="248"/>
    </location>
</feature>
<dbReference type="RefSeq" id="WP_021192826.1">
    <property type="nucleotide sequence ID" value="NZ_CP012606.1"/>
</dbReference>
<evidence type="ECO:0000313" key="5">
    <source>
        <dbReference type="Proteomes" id="UP000077927"/>
    </source>
</evidence>
<reference evidence="3" key="3">
    <citation type="submission" date="2016-06" db="EMBL/GenBank/DDBJ databases">
        <authorList>
            <person name="Kjaerup R.B."/>
            <person name="Dalgaard T.S."/>
            <person name="Juul-Madsen H.R."/>
        </authorList>
    </citation>
    <scope>NUCLEOTIDE SEQUENCE [LARGE SCALE GENOMIC DNA]</scope>
    <source>
        <strain evidence="3">ATCC 49129</strain>
    </source>
</reference>
<dbReference type="Proteomes" id="UP000575469">
    <property type="component" value="Unassembled WGS sequence"/>
</dbReference>
<organism evidence="3 6">
    <name type="scientific">Ralstonia insidiosa</name>
    <dbReference type="NCBI Taxonomy" id="190721"/>
    <lineage>
        <taxon>Bacteria</taxon>
        <taxon>Pseudomonadati</taxon>
        <taxon>Pseudomonadota</taxon>
        <taxon>Betaproteobacteria</taxon>
        <taxon>Burkholderiales</taxon>
        <taxon>Burkholderiaceae</taxon>
        <taxon>Ralstonia</taxon>
    </lineage>
</organism>
<sequence length="264" mass="27530">MTTPFAKDQAAGLRRMLGQAASRRVLVIGEQEQVDDFVDNLRIALSAMGRDAAVVSAQTMLAVAGMLEQYDDKADVTLVAAHFGTRALATVAEACDDVLLTFTDGPEGIKSAYTLLKKTAVLQGSGAGIRTVVCGAHSVDSAVRVFGNLANTVGQYLNTRIDFAGYLPEDRHVELALSLGKPVASAFPASPSAMAFRQLAEEMLSWASAEAQAADVAGSTAASRVTVSAQEPTQAAPDAAAHEAAQTTSILTPRATARAAEMVY</sequence>
<dbReference type="Proteomes" id="UP000077927">
    <property type="component" value="Chromosome 2"/>
</dbReference>
<keyword evidence="6" id="KW-1185">Reference proteome</keyword>
<dbReference type="Proteomes" id="UP000078572">
    <property type="component" value="Chromosome 2"/>
</dbReference>
<dbReference type="STRING" id="190721.ACS15_3925"/>
<keyword evidence="3" id="KW-0282">Flagellum</keyword>
<dbReference type="KEGG" id="rin:ACS15_3925"/>
<evidence type="ECO:0000256" key="1">
    <source>
        <dbReference type="SAM" id="MobiDB-lite"/>
    </source>
</evidence>
<dbReference type="Gene3D" id="3.40.50.300">
    <property type="entry name" value="P-loop containing nucleotide triphosphate hydrolases"/>
    <property type="match status" value="1"/>
</dbReference>
<keyword evidence="3" id="KW-0969">Cilium</keyword>
<dbReference type="EMBL" id="CP012606">
    <property type="protein sequence ID" value="ANH76989.1"/>
    <property type="molecule type" value="Genomic_DNA"/>
</dbReference>
<evidence type="ECO:0000313" key="4">
    <source>
        <dbReference type="EMBL" id="NMV36520.1"/>
    </source>
</evidence>
<gene>
    <name evidence="3" type="ORF">A9Y76_18565</name>
    <name evidence="2" type="ORF">ACS15_3925</name>
    <name evidence="4" type="ORF">HGR00_01185</name>
</gene>
<dbReference type="EMBL" id="CP016023">
    <property type="protein sequence ID" value="ANJ74596.1"/>
    <property type="molecule type" value="Genomic_DNA"/>
</dbReference>
<evidence type="ECO:0000313" key="2">
    <source>
        <dbReference type="EMBL" id="ANH76989.1"/>
    </source>
</evidence>
<evidence type="ECO:0000313" key="3">
    <source>
        <dbReference type="EMBL" id="ANJ74596.1"/>
    </source>
</evidence>
<accession>A0A192A2V6</accession>
<proteinExistence type="predicted"/>
<evidence type="ECO:0000313" key="7">
    <source>
        <dbReference type="Proteomes" id="UP000575469"/>
    </source>
</evidence>
<reference evidence="6" key="2">
    <citation type="submission" date="2016-06" db="EMBL/GenBank/DDBJ databases">
        <authorList>
            <person name="Xu Y."/>
            <person name="Nagy A."/>
            <person name="Yan X."/>
            <person name="Kim S.W."/>
            <person name="Haley B."/>
            <person name="Liu N.T."/>
            <person name="Nou X."/>
        </authorList>
    </citation>
    <scope>NUCLEOTIDE SEQUENCE [LARGE SCALE GENOMIC DNA]</scope>
    <source>
        <strain evidence="6">ATCC 49129</strain>
    </source>
</reference>
<reference evidence="4 7" key="4">
    <citation type="submission" date="2020-04" db="EMBL/GenBank/DDBJ databases">
        <title>Ralstonia insidiosa genome sequencing and assembly.</title>
        <authorList>
            <person name="Martins R.C.R."/>
            <person name="Perdigao-Neto L.V."/>
            <person name="Levin A.S.S."/>
            <person name="Costa S.F."/>
        </authorList>
    </citation>
    <scope>NUCLEOTIDE SEQUENCE [LARGE SCALE GENOMIC DNA]</scope>
    <source>
        <strain evidence="4 7">5047</strain>
    </source>
</reference>
<dbReference type="PATRIC" id="fig|190721.6.peg.3875"/>
<dbReference type="AlphaFoldDB" id="A0A192A2V6"/>
<dbReference type="GeneID" id="61528034"/>
<name>A0A192A2V6_9RALS</name>
<dbReference type="SUPFAM" id="SSF52540">
    <property type="entry name" value="P-loop containing nucleoside triphosphate hydrolases"/>
    <property type="match status" value="1"/>
</dbReference>
<dbReference type="InterPro" id="IPR027417">
    <property type="entry name" value="P-loop_NTPase"/>
</dbReference>
<dbReference type="EMBL" id="JABBZM010000001">
    <property type="protein sequence ID" value="NMV36520.1"/>
    <property type="molecule type" value="Genomic_DNA"/>
</dbReference>
<protein>
    <submittedName>
        <fullName evidence="2 3">Flagellar synthesis regulator FleN</fullName>
    </submittedName>
    <submittedName>
        <fullName evidence="4">MinD/ParA family protein</fullName>
    </submittedName>
</protein>
<evidence type="ECO:0000313" key="6">
    <source>
        <dbReference type="Proteomes" id="UP000078572"/>
    </source>
</evidence>
<dbReference type="OrthoDB" id="5296586at2"/>
<keyword evidence="3" id="KW-0966">Cell projection</keyword>